<keyword evidence="1" id="KW-0812">Transmembrane</keyword>
<keyword evidence="1" id="KW-0472">Membrane</keyword>
<dbReference type="InterPro" id="IPR051916">
    <property type="entry name" value="GPI-anchor_lipid_remodeler"/>
</dbReference>
<dbReference type="Proteomes" id="UP000317839">
    <property type="component" value="Unassembled WGS sequence"/>
</dbReference>
<feature type="domain" description="Endonuclease/exonuclease/phosphatase" evidence="2">
    <location>
        <begin position="111"/>
        <end position="313"/>
    </location>
</feature>
<comment type="caution">
    <text evidence="3">The sequence shown here is derived from an EMBL/GenBank/DDBJ whole genome shotgun (WGS) entry which is preliminary data.</text>
</comment>
<dbReference type="RefSeq" id="WP_142942898.1">
    <property type="nucleotide sequence ID" value="NZ_VIKR01000004.1"/>
</dbReference>
<dbReference type="EMBL" id="VIKR01000004">
    <property type="protein sequence ID" value="TQV72787.1"/>
    <property type="molecule type" value="Genomic_DNA"/>
</dbReference>
<keyword evidence="1" id="KW-1133">Transmembrane helix</keyword>
<dbReference type="AlphaFoldDB" id="A0A545T6C9"/>
<dbReference type="InterPro" id="IPR005135">
    <property type="entry name" value="Endo/exonuclease/phosphatase"/>
</dbReference>
<sequence>MAKAKRLSRLNRLFGEIKQLHLVAILTVLISVISLLDEWHYWLELTSHFKWHYLIASIFFTVYYALRGQLVLCLVMTFTTVLNASFIVPWYLSSNSDTHKKALPVLKIIHANVQTANSNYIELSRFIERESPDIFTLQEVDDLWIEEISRLDQTYPYSIKAPRSDNFGIAVYSRIPFNDAKVIYLGKARVPSIKINVPLAGKAISLISTHPLPPINQDFFDKRNQQLQSLAEEIKNTDGPMILVGDLNVTMWSSDYRQLEQATRLTNSRYGKGVLATWPSKLSFVGIPIDHLLISSDFKVKQMRVGEHIGSDHRPIIVSLTLD</sequence>
<keyword evidence="4" id="KW-1185">Reference proteome</keyword>
<feature type="transmembrane region" description="Helical" evidence="1">
    <location>
        <begin position="48"/>
        <end position="66"/>
    </location>
</feature>
<proteinExistence type="predicted"/>
<dbReference type="Pfam" id="PF03372">
    <property type="entry name" value="Exo_endo_phos"/>
    <property type="match status" value="1"/>
</dbReference>
<accession>A0A545T6C9</accession>
<dbReference type="PANTHER" id="PTHR14859:SF15">
    <property type="entry name" value="ENDONUCLEASE_EXONUCLEASE_PHOSPHATASE DOMAIN-CONTAINING PROTEIN"/>
    <property type="match status" value="1"/>
</dbReference>
<dbReference type="SUPFAM" id="SSF56219">
    <property type="entry name" value="DNase I-like"/>
    <property type="match status" value="1"/>
</dbReference>
<gene>
    <name evidence="3" type="ORF">FLL45_15065</name>
</gene>
<dbReference type="OrthoDB" id="9796594at2"/>
<evidence type="ECO:0000313" key="3">
    <source>
        <dbReference type="EMBL" id="TQV72787.1"/>
    </source>
</evidence>
<dbReference type="InterPro" id="IPR036691">
    <property type="entry name" value="Endo/exonu/phosph_ase_sf"/>
</dbReference>
<dbReference type="Gene3D" id="3.60.10.10">
    <property type="entry name" value="Endonuclease/exonuclease/phosphatase"/>
    <property type="match status" value="1"/>
</dbReference>
<protein>
    <recommendedName>
        <fullName evidence="2">Endonuclease/exonuclease/phosphatase domain-containing protein</fullName>
    </recommendedName>
</protein>
<feature type="transmembrane region" description="Helical" evidence="1">
    <location>
        <begin position="20"/>
        <end position="36"/>
    </location>
</feature>
<dbReference type="GO" id="GO:0003824">
    <property type="term" value="F:catalytic activity"/>
    <property type="evidence" value="ECO:0007669"/>
    <property type="project" value="InterPro"/>
</dbReference>
<feature type="transmembrane region" description="Helical" evidence="1">
    <location>
        <begin position="71"/>
        <end position="92"/>
    </location>
</feature>
<name>A0A545T6C9_9GAMM</name>
<evidence type="ECO:0000259" key="2">
    <source>
        <dbReference type="Pfam" id="PF03372"/>
    </source>
</evidence>
<organism evidence="3 4">
    <name type="scientific">Aliikangiella marina</name>
    <dbReference type="NCBI Taxonomy" id="1712262"/>
    <lineage>
        <taxon>Bacteria</taxon>
        <taxon>Pseudomonadati</taxon>
        <taxon>Pseudomonadota</taxon>
        <taxon>Gammaproteobacteria</taxon>
        <taxon>Oceanospirillales</taxon>
        <taxon>Pleioneaceae</taxon>
        <taxon>Aliikangiella</taxon>
    </lineage>
</organism>
<evidence type="ECO:0000313" key="4">
    <source>
        <dbReference type="Proteomes" id="UP000317839"/>
    </source>
</evidence>
<dbReference type="PANTHER" id="PTHR14859">
    <property type="entry name" value="CALCOFLUOR WHITE HYPERSENSITIVE PROTEIN PRECURSOR"/>
    <property type="match status" value="1"/>
</dbReference>
<dbReference type="GO" id="GO:0016020">
    <property type="term" value="C:membrane"/>
    <property type="evidence" value="ECO:0007669"/>
    <property type="project" value="GOC"/>
</dbReference>
<dbReference type="GO" id="GO:0006506">
    <property type="term" value="P:GPI anchor biosynthetic process"/>
    <property type="evidence" value="ECO:0007669"/>
    <property type="project" value="TreeGrafter"/>
</dbReference>
<reference evidence="3 4" key="1">
    <citation type="submission" date="2019-06" db="EMBL/GenBank/DDBJ databases">
        <title>Draft genome of Aliikangiella marina GYP-15.</title>
        <authorList>
            <person name="Wang G."/>
        </authorList>
    </citation>
    <scope>NUCLEOTIDE SEQUENCE [LARGE SCALE GENOMIC DNA]</scope>
    <source>
        <strain evidence="3 4">GYP-15</strain>
    </source>
</reference>
<evidence type="ECO:0000256" key="1">
    <source>
        <dbReference type="SAM" id="Phobius"/>
    </source>
</evidence>